<dbReference type="InterPro" id="IPR002831">
    <property type="entry name" value="Tscrpt_reg_TrmB_N"/>
</dbReference>
<protein>
    <recommendedName>
        <fullName evidence="1">Transcription regulator TrmB N-terminal domain-containing protein</fullName>
    </recommendedName>
</protein>
<dbReference type="SUPFAM" id="SSF46785">
    <property type="entry name" value="Winged helix' DNA-binding domain"/>
    <property type="match status" value="1"/>
</dbReference>
<evidence type="ECO:0000313" key="3">
    <source>
        <dbReference type="Proteomes" id="UP000179047"/>
    </source>
</evidence>
<dbReference type="Gene3D" id="1.10.10.10">
    <property type="entry name" value="Winged helix-like DNA-binding domain superfamily/Winged helix DNA-binding domain"/>
    <property type="match status" value="1"/>
</dbReference>
<proteinExistence type="predicted"/>
<dbReference type="Proteomes" id="UP000179047">
    <property type="component" value="Unassembled WGS sequence"/>
</dbReference>
<dbReference type="PANTHER" id="PTHR34293">
    <property type="entry name" value="HTH-TYPE TRANSCRIPTIONAL REGULATOR TRMBL2"/>
    <property type="match status" value="1"/>
</dbReference>
<sequence>MAYSDVFEELGLTPNEAKIYETLVSGVEMPVSEISIKAKVHRRNVYDALNRLLEKGLVFQIFQKGENLYRAVHPQKLLEVIKEKEKSLQKILPALSTQYEEKPLEEAAFIYKGIEGYKNYMRDLLRVGEDTYFLGAKGLWMTPHVPRNLHDEFVQTLKKQKRNYKTLFDPRVPDELPEALKDVGGEYKVLPKGYETIGVVDIFGDHIATFTSKGVGNFGEDGSIYVMINRDLAESYKTWFRFIWEHCPSPKKK</sequence>
<dbReference type="InterPro" id="IPR036390">
    <property type="entry name" value="WH_DNA-bd_sf"/>
</dbReference>
<gene>
    <name evidence="2" type="ORF">A3A33_01020</name>
</gene>
<evidence type="ECO:0000313" key="2">
    <source>
        <dbReference type="EMBL" id="OGN29853.1"/>
    </source>
</evidence>
<feature type="domain" description="Transcription regulator TrmB N-terminal" evidence="1">
    <location>
        <begin position="8"/>
        <end position="74"/>
    </location>
</feature>
<comment type="caution">
    <text evidence="2">The sequence shown here is derived from an EMBL/GenBank/DDBJ whole genome shotgun (WGS) entry which is preliminary data.</text>
</comment>
<dbReference type="AlphaFoldDB" id="A0A1F8GWS9"/>
<reference evidence="2 3" key="1">
    <citation type="journal article" date="2016" name="Nat. Commun.">
        <title>Thousands of microbial genomes shed light on interconnected biogeochemical processes in an aquifer system.</title>
        <authorList>
            <person name="Anantharaman K."/>
            <person name="Brown C.T."/>
            <person name="Hug L.A."/>
            <person name="Sharon I."/>
            <person name="Castelle C.J."/>
            <person name="Probst A.J."/>
            <person name="Thomas B.C."/>
            <person name="Singh A."/>
            <person name="Wilkins M.J."/>
            <person name="Karaoz U."/>
            <person name="Brodie E.L."/>
            <person name="Williams K.H."/>
            <person name="Hubbard S.S."/>
            <person name="Banfield J.F."/>
        </authorList>
    </citation>
    <scope>NUCLEOTIDE SEQUENCE [LARGE SCALE GENOMIC DNA]</scope>
</reference>
<dbReference type="STRING" id="1802701.A3A33_01020"/>
<evidence type="ECO:0000259" key="1">
    <source>
        <dbReference type="Pfam" id="PF01978"/>
    </source>
</evidence>
<organism evidence="2 3">
    <name type="scientific">Candidatus Yanofskybacteria bacterium RIFCSPLOWO2_01_FULL_49_25</name>
    <dbReference type="NCBI Taxonomy" id="1802701"/>
    <lineage>
        <taxon>Bacteria</taxon>
        <taxon>Candidatus Yanofskyibacteriota</taxon>
    </lineage>
</organism>
<dbReference type="InterPro" id="IPR036388">
    <property type="entry name" value="WH-like_DNA-bd_sf"/>
</dbReference>
<dbReference type="PANTHER" id="PTHR34293:SF1">
    <property type="entry name" value="HTH-TYPE TRANSCRIPTIONAL REGULATOR TRMBL2"/>
    <property type="match status" value="1"/>
</dbReference>
<dbReference type="InterPro" id="IPR051797">
    <property type="entry name" value="TrmB-like"/>
</dbReference>
<dbReference type="Pfam" id="PF01978">
    <property type="entry name" value="TrmB"/>
    <property type="match status" value="1"/>
</dbReference>
<accession>A0A1F8GWS9</accession>
<name>A0A1F8GWS9_9BACT</name>
<dbReference type="EMBL" id="MGKP01000002">
    <property type="protein sequence ID" value="OGN29853.1"/>
    <property type="molecule type" value="Genomic_DNA"/>
</dbReference>